<protein>
    <submittedName>
        <fullName evidence="1">Uncharacterized protein</fullName>
    </submittedName>
</protein>
<dbReference type="PANTHER" id="PTHR33129">
    <property type="entry name" value="PROTEIN KINASE DOMAIN-CONTAINING PROTEIN-RELATED"/>
    <property type="match status" value="1"/>
</dbReference>
<reference evidence="1" key="1">
    <citation type="submission" date="2022-07" db="EMBL/GenBank/DDBJ databases">
        <title>Genome Sequence of Agrocybe chaxingu.</title>
        <authorList>
            <person name="Buettner E."/>
        </authorList>
    </citation>
    <scope>NUCLEOTIDE SEQUENCE</scope>
    <source>
        <strain evidence="1">MP-N11</strain>
    </source>
</reference>
<dbReference type="OrthoDB" id="19861at2759"/>
<dbReference type="EMBL" id="JANKHO010000139">
    <property type="protein sequence ID" value="KAJ3514548.1"/>
    <property type="molecule type" value="Genomic_DNA"/>
</dbReference>
<accession>A0A9W8KCE4</accession>
<dbReference type="AlphaFoldDB" id="A0A9W8KCE4"/>
<organism evidence="1 2">
    <name type="scientific">Agrocybe chaxingu</name>
    <dbReference type="NCBI Taxonomy" id="84603"/>
    <lineage>
        <taxon>Eukaryota</taxon>
        <taxon>Fungi</taxon>
        <taxon>Dikarya</taxon>
        <taxon>Basidiomycota</taxon>
        <taxon>Agaricomycotina</taxon>
        <taxon>Agaricomycetes</taxon>
        <taxon>Agaricomycetidae</taxon>
        <taxon>Agaricales</taxon>
        <taxon>Agaricineae</taxon>
        <taxon>Strophariaceae</taxon>
        <taxon>Agrocybe</taxon>
    </lineage>
</organism>
<dbReference type="PANTHER" id="PTHR33129:SF1">
    <property type="entry name" value="ATP-BINDING PROTEIN"/>
    <property type="match status" value="1"/>
</dbReference>
<proteinExistence type="predicted"/>
<gene>
    <name evidence="1" type="ORF">NLJ89_g2317</name>
</gene>
<name>A0A9W8KCE4_9AGAR</name>
<comment type="caution">
    <text evidence="1">The sequence shown here is derived from an EMBL/GenBank/DDBJ whole genome shotgun (WGS) entry which is preliminary data.</text>
</comment>
<keyword evidence="2" id="KW-1185">Reference proteome</keyword>
<sequence length="597" mass="66886">MSSPTDPQDLQLLHTHLWGQDRVEVHSDIAGKRWSTINLTLFRLELNPCPEDVLLVREEYVHAYDTIFMDTERQPLGHRSAFLVTGQPGIGKTLFLLYVLARRLQEKEPVALQISSRQYALFDKHGVSLHSSITGRVPTGAWALSSGEHRGLCGAFQKPFAHVIHTSSPASSRWRDWVKRLGAIKYIMDVWSPEELRTLLIMFKLDVLQGKALFDKYEPSPRIIIDILRKRTPEEGYLQDIKTAAATLAHHFLVMFLNIESLDFSGDVSSKIFTVRPKKHDRRLAALSIPTPLIASALGVALSSQDQATQHTFFNMLKGHPSLRGAARWLFESYAHVYFSNPTRGTLKAYCADPKLAPLSIPYTTGMIAGSTALNNIQPPHNFYWRPRETNYPGVDAVIRVDNDVYALQFTISSTHRSATDGLKKVHKDMNHISGVTWHLVMVGLEQCNAESARDSQKLTDGWEVTRVYACELPLGKLTEQVQEKLQNVFDETTHSRVAGYVARSDVRVTCDAESEELGAILEDTVNLFSAFTGSEELSHTPCTSGDVNGIHVGLNDAALPKDNHTCPDYRAWAAPSSSQLRYISHPTKHPAEHYES</sequence>
<dbReference type="Proteomes" id="UP001148786">
    <property type="component" value="Unassembled WGS sequence"/>
</dbReference>
<evidence type="ECO:0000313" key="1">
    <source>
        <dbReference type="EMBL" id="KAJ3514548.1"/>
    </source>
</evidence>
<evidence type="ECO:0000313" key="2">
    <source>
        <dbReference type="Proteomes" id="UP001148786"/>
    </source>
</evidence>
<dbReference type="InterPro" id="IPR052980">
    <property type="entry name" value="Crinkler_effector"/>
</dbReference>